<evidence type="ECO:0008006" key="3">
    <source>
        <dbReference type="Google" id="ProtNLM"/>
    </source>
</evidence>
<dbReference type="InterPro" id="IPR046865">
    <property type="entry name" value="FapA_b_solenoid"/>
</dbReference>
<proteinExistence type="predicted"/>
<dbReference type="RefSeq" id="WP_130607801.1">
    <property type="nucleotide sequence ID" value="NZ_AP019368.1"/>
</dbReference>
<dbReference type="Proteomes" id="UP000291236">
    <property type="component" value="Chromosome"/>
</dbReference>
<evidence type="ECO:0000313" key="2">
    <source>
        <dbReference type="Proteomes" id="UP000291236"/>
    </source>
</evidence>
<keyword evidence="2" id="KW-1185">Reference proteome</keyword>
<dbReference type="KEGG" id="sbf:JCM31447_13580"/>
<gene>
    <name evidence="1" type="ORF">JCM31447_13580</name>
</gene>
<accession>A0A4P2VU09</accession>
<name>A0A4P2VU09_FLUSA</name>
<dbReference type="PANTHER" id="PTHR38032">
    <property type="entry name" value="POLYMERASE-RELATED"/>
    <property type="match status" value="1"/>
</dbReference>
<evidence type="ECO:0000313" key="1">
    <source>
        <dbReference type="EMBL" id="BBH52915.1"/>
    </source>
</evidence>
<organism evidence="1 2">
    <name type="scientific">Fluviispira sanaruensis</name>
    <dbReference type="NCBI Taxonomy" id="2493639"/>
    <lineage>
        <taxon>Bacteria</taxon>
        <taxon>Pseudomonadati</taxon>
        <taxon>Bdellovibrionota</taxon>
        <taxon>Oligoflexia</taxon>
        <taxon>Silvanigrellales</taxon>
        <taxon>Silvanigrellaceae</taxon>
        <taxon>Fluviispira</taxon>
    </lineage>
</organism>
<reference evidence="1 2" key="1">
    <citation type="submission" date="2018-12" db="EMBL/GenBank/DDBJ databases">
        <title>Rubrispira sanarue gen. nov., sp., nov., a member of the order Silvanigrellales, isolated from a brackish lake in Hamamatsu Japan.</title>
        <authorList>
            <person name="Maejima Y."/>
            <person name="Iino T."/>
            <person name="Muraguchi Y."/>
            <person name="Fukuda K."/>
            <person name="Nojiri H."/>
            <person name="Ohkuma M."/>
            <person name="Moriuchi R."/>
            <person name="Dohra H."/>
            <person name="Kimbara K."/>
            <person name="Shintani M."/>
        </authorList>
    </citation>
    <scope>NUCLEOTIDE SEQUENCE [LARGE SCALE GENOMIC DNA]</scope>
    <source>
        <strain evidence="1 2">RF1110005</strain>
    </source>
</reference>
<dbReference type="PANTHER" id="PTHR38032:SF1">
    <property type="entry name" value="RNA-BINDING PROTEIN KHPB N-TERMINAL DOMAIN-CONTAINING PROTEIN"/>
    <property type="match status" value="1"/>
</dbReference>
<dbReference type="EMBL" id="AP019368">
    <property type="protein sequence ID" value="BBH52915.1"/>
    <property type="molecule type" value="Genomic_DNA"/>
</dbReference>
<dbReference type="Pfam" id="PF03961">
    <property type="entry name" value="FapA"/>
    <property type="match status" value="1"/>
</dbReference>
<dbReference type="AlphaFoldDB" id="A0A4P2VU09"/>
<dbReference type="OrthoDB" id="5290352at2"/>
<dbReference type="InterPro" id="IPR005646">
    <property type="entry name" value="FapA"/>
</dbReference>
<protein>
    <recommendedName>
        <fullName evidence="3">DUF342 domain-containing protein</fullName>
    </recommendedName>
</protein>
<sequence length="383" mass="41984">MNSSTNPPSGQVPSPATKTFFTIKASPDGMSAHIPAKSHISPDVIHLNYEQICVYLQKLGYILKPTPEAFEEIKRAASSKPPQFSKDFLFLKGIPYTETKGATIRWLNPITMPKDLVRPNIPFAIIKQAAPASPAKSIFGQEFPMPPQKGEPKKIIVLTPDPAFTTNEKGELVCDKGGQVIVSPEGQLKFEPVYTIKNLRVDQMKKIEFPCSVIAKCDIIGSLDWVINGDFTCEQFWSATGIKVNGNAVALSGIQTNQAHDDTKAIIINGNLEANFIQSSCFIVEGNIKVEKAILASRITTNGNLECLGEPGKITGSEIFMKKGTLNVKKVGSEKEKPTYIKFFSETLSSTSKIETLSEGSRIQIQKTNIIIQNSQPWPSPTK</sequence>